<name>V9D2W4_9EURO</name>
<dbReference type="InterPro" id="IPR006047">
    <property type="entry name" value="GH13_cat_dom"/>
</dbReference>
<dbReference type="SUPFAM" id="SSF51011">
    <property type="entry name" value="Glycosyl hydrolase domain"/>
    <property type="match status" value="1"/>
</dbReference>
<dbReference type="InterPro" id="IPR017853">
    <property type="entry name" value="GH"/>
</dbReference>
<comment type="similarity">
    <text evidence="2">Belongs to the glycosyl hydrolase 13 family.</text>
</comment>
<organism evidence="8 9">
    <name type="scientific">Cladophialophora carrionii CBS 160.54</name>
    <dbReference type="NCBI Taxonomy" id="1279043"/>
    <lineage>
        <taxon>Eukaryota</taxon>
        <taxon>Fungi</taxon>
        <taxon>Dikarya</taxon>
        <taxon>Ascomycota</taxon>
        <taxon>Pezizomycotina</taxon>
        <taxon>Eurotiomycetes</taxon>
        <taxon>Chaetothyriomycetidae</taxon>
        <taxon>Chaetothyriales</taxon>
        <taxon>Herpotrichiellaceae</taxon>
        <taxon>Cladophialophora</taxon>
    </lineage>
</organism>
<dbReference type="VEuPathDB" id="FungiDB:G647_06975"/>
<dbReference type="Gene3D" id="2.40.30.140">
    <property type="match status" value="1"/>
</dbReference>
<evidence type="ECO:0000256" key="6">
    <source>
        <dbReference type="ARBA" id="ARBA00023295"/>
    </source>
</evidence>
<dbReference type="Gene3D" id="2.60.40.1180">
    <property type="entry name" value="Golgi alpha-mannosidase II"/>
    <property type="match status" value="1"/>
</dbReference>
<evidence type="ECO:0000313" key="8">
    <source>
        <dbReference type="EMBL" id="ETI20633.1"/>
    </source>
</evidence>
<protein>
    <recommendedName>
        <fullName evidence="7">Glycosyl hydrolase family 13 catalytic domain-containing protein</fullName>
    </recommendedName>
</protein>
<dbReference type="Pfam" id="PF00128">
    <property type="entry name" value="Alpha-amylase"/>
    <property type="match status" value="1"/>
</dbReference>
<dbReference type="Proteomes" id="UP000030678">
    <property type="component" value="Unassembled WGS sequence"/>
</dbReference>
<dbReference type="EMBL" id="KB822707">
    <property type="protein sequence ID" value="ETI20633.1"/>
    <property type="molecule type" value="Genomic_DNA"/>
</dbReference>
<evidence type="ECO:0000256" key="3">
    <source>
        <dbReference type="ARBA" id="ARBA00022723"/>
    </source>
</evidence>
<evidence type="ECO:0000313" key="9">
    <source>
        <dbReference type="Proteomes" id="UP000030678"/>
    </source>
</evidence>
<dbReference type="SUPFAM" id="SSF51445">
    <property type="entry name" value="(Trans)glycosidases"/>
    <property type="match status" value="1"/>
</dbReference>
<evidence type="ECO:0000256" key="1">
    <source>
        <dbReference type="ARBA" id="ARBA00001913"/>
    </source>
</evidence>
<keyword evidence="4" id="KW-0378">Hydrolase</keyword>
<dbReference type="GO" id="GO:0005509">
    <property type="term" value="F:calcium ion binding"/>
    <property type="evidence" value="ECO:0007669"/>
    <property type="project" value="InterPro"/>
</dbReference>
<evidence type="ECO:0000256" key="2">
    <source>
        <dbReference type="ARBA" id="ARBA00008061"/>
    </source>
</evidence>
<sequence length="560" mass="63913">MASPGFDKRRAFFNRVAGKFGVSNKFPGTPALERLGDEAYPMRLFEARAEDDRKPTPENYTMLQFFEWYVPADHKHWQRLLGALPELKKIGIDNIWIPPACKASKPEGNGYDIYDLYDLGEFNAKGSVGTKWGTKEELLQVCKKTDDLGIGLYFDAVLNHKAGADKWETTKVVKVDPNDRNRAISGPYDIDAWVGFDFPGRGDKYSNQEYHWYHFSATDYDQRTKETAIYRIEGENKHFATDVDNERGNYDFLMFADLDYAHHEVRTDVKNWGPWVAKELGLDGFRFDAIKATQHYSEGFLLEFVRNLDAKLGRDTFCVGEFWKTSRESLTAYLDKMHHKFTLFDAPLVESFRRVSMTPRADLRSVWDGTLTQVEPWNSVTLVMNHDTQPSQALQIDVADWFIPLAHAFILLRIDGYPCVFYGNIYGIKGGVPDDWRGPSAGGKIPDMVLARKLYAYGDLNDYMENPNLIGWVRRGTWDRPNGCAVVLSNAEMGQIRMYVGTEHKGEVWTDIMGWESGEVHIGDHGFGMFPVGSCSVSIFVKKDAPGREKFGKFNDQIYA</sequence>
<dbReference type="InterPro" id="IPR013776">
    <property type="entry name" value="A-amylase_thermo"/>
</dbReference>
<evidence type="ECO:0000259" key="7">
    <source>
        <dbReference type="SMART" id="SM00642"/>
    </source>
</evidence>
<keyword evidence="3" id="KW-0479">Metal-binding</keyword>
<evidence type="ECO:0000256" key="5">
    <source>
        <dbReference type="ARBA" id="ARBA00023277"/>
    </source>
</evidence>
<reference evidence="8 9" key="1">
    <citation type="submission" date="2013-03" db="EMBL/GenBank/DDBJ databases">
        <title>The Genome Sequence of Cladophialophora carrionii CBS 160.54.</title>
        <authorList>
            <consortium name="The Broad Institute Genomics Platform"/>
            <person name="Cuomo C."/>
            <person name="de Hoog S."/>
            <person name="Gorbushina A."/>
            <person name="Walker B."/>
            <person name="Young S.K."/>
            <person name="Zeng Q."/>
            <person name="Gargeya S."/>
            <person name="Fitzgerald M."/>
            <person name="Haas B."/>
            <person name="Abouelleil A."/>
            <person name="Allen A.W."/>
            <person name="Alvarado L."/>
            <person name="Arachchi H.M."/>
            <person name="Berlin A.M."/>
            <person name="Chapman S.B."/>
            <person name="Gainer-Dewar J."/>
            <person name="Goldberg J."/>
            <person name="Griggs A."/>
            <person name="Gujja S."/>
            <person name="Hansen M."/>
            <person name="Howarth C."/>
            <person name="Imamovic A."/>
            <person name="Ireland A."/>
            <person name="Larimer J."/>
            <person name="McCowan C."/>
            <person name="Murphy C."/>
            <person name="Pearson M."/>
            <person name="Poon T.W."/>
            <person name="Priest M."/>
            <person name="Roberts A."/>
            <person name="Saif S."/>
            <person name="Shea T."/>
            <person name="Sisk P."/>
            <person name="Sykes S."/>
            <person name="Wortman J."/>
            <person name="Nusbaum C."/>
            <person name="Birren B."/>
        </authorList>
    </citation>
    <scope>NUCLEOTIDE SEQUENCE [LARGE SCALE GENOMIC DNA]</scope>
    <source>
        <strain evidence="8 9">CBS 160.54</strain>
    </source>
</reference>
<feature type="domain" description="Glycosyl hydrolase family 13 catalytic" evidence="7">
    <location>
        <begin position="60"/>
        <end position="452"/>
    </location>
</feature>
<keyword evidence="6" id="KW-0326">Glycosidase</keyword>
<dbReference type="CDD" id="cd11318">
    <property type="entry name" value="AmyAc_bac_fung_AmyA"/>
    <property type="match status" value="1"/>
</dbReference>
<proteinExistence type="inferred from homology"/>
<dbReference type="PIRSF" id="PIRSF001021">
    <property type="entry name" value="Alph-amls_thrmst"/>
    <property type="match status" value="1"/>
</dbReference>
<comment type="cofactor">
    <cofactor evidence="1">
        <name>Ca(2+)</name>
        <dbReference type="ChEBI" id="CHEBI:29108"/>
    </cofactor>
</comment>
<dbReference type="OrthoDB" id="550577at2759"/>
<dbReference type="NCBIfam" id="NF006969">
    <property type="entry name" value="PRK09441.1-2"/>
    <property type="match status" value="1"/>
</dbReference>
<dbReference type="GO" id="GO:0004553">
    <property type="term" value="F:hydrolase activity, hydrolyzing O-glycosyl compounds"/>
    <property type="evidence" value="ECO:0007669"/>
    <property type="project" value="InterPro"/>
</dbReference>
<dbReference type="Gene3D" id="3.20.20.80">
    <property type="entry name" value="Glycosidases"/>
    <property type="match status" value="1"/>
</dbReference>
<dbReference type="GO" id="GO:0005975">
    <property type="term" value="P:carbohydrate metabolic process"/>
    <property type="evidence" value="ECO:0007669"/>
    <property type="project" value="InterPro"/>
</dbReference>
<dbReference type="GeneID" id="19985468"/>
<dbReference type="InterPro" id="IPR013780">
    <property type="entry name" value="Glyco_hydro_b"/>
</dbReference>
<evidence type="ECO:0000256" key="4">
    <source>
        <dbReference type="ARBA" id="ARBA00022801"/>
    </source>
</evidence>
<dbReference type="SMART" id="SM00642">
    <property type="entry name" value="Aamy"/>
    <property type="match status" value="1"/>
</dbReference>
<accession>V9D2W4</accession>
<dbReference type="AlphaFoldDB" id="V9D2W4"/>
<dbReference type="RefSeq" id="XP_008729514.1">
    <property type="nucleotide sequence ID" value="XM_008731292.1"/>
</dbReference>
<dbReference type="NCBIfam" id="NF006968">
    <property type="entry name" value="PRK09441.1-1"/>
    <property type="match status" value="1"/>
</dbReference>
<gene>
    <name evidence="8" type="ORF">G647_06975</name>
</gene>
<dbReference type="HOGENOM" id="CLU_024572_2_0_1"/>
<dbReference type="PANTHER" id="PTHR43447">
    <property type="entry name" value="ALPHA-AMYLASE"/>
    <property type="match status" value="1"/>
</dbReference>
<keyword evidence="5" id="KW-0119">Carbohydrate metabolism</keyword>